<dbReference type="SUPFAM" id="SSF53335">
    <property type="entry name" value="S-adenosyl-L-methionine-dependent methyltransferases"/>
    <property type="match status" value="1"/>
</dbReference>
<organism evidence="3 4">
    <name type="scientific">Thermobacillus composti (strain DSM 18247 / JCM 13945 / KWC4)</name>
    <dbReference type="NCBI Taxonomy" id="717605"/>
    <lineage>
        <taxon>Bacteria</taxon>
        <taxon>Bacillati</taxon>
        <taxon>Bacillota</taxon>
        <taxon>Bacilli</taxon>
        <taxon>Bacillales</taxon>
        <taxon>Paenibacillaceae</taxon>
        <taxon>Thermobacillus</taxon>
    </lineage>
</organism>
<reference evidence="4" key="1">
    <citation type="submission" date="2012-01" db="EMBL/GenBank/DDBJ databases">
        <title>Complete sequence of chromosome of Thermobacillus composti KWC4.</title>
        <authorList>
            <person name="Lucas S."/>
            <person name="Han J."/>
            <person name="Lapidus A."/>
            <person name="Cheng J.-F."/>
            <person name="Goodwin L."/>
            <person name="Pitluck S."/>
            <person name="Peters L."/>
            <person name="Ovchinnikova G."/>
            <person name="Teshima H."/>
            <person name="Detter J.C."/>
            <person name="Han C."/>
            <person name="Tapia R."/>
            <person name="Land M."/>
            <person name="Hauser L."/>
            <person name="Kyrpides N."/>
            <person name="Ivanova N."/>
            <person name="Pagani I."/>
            <person name="Anderson I."/>
            <person name="Woyke T."/>
        </authorList>
    </citation>
    <scope>NUCLEOTIDE SEQUENCE [LARGE SCALE GENOMIC DNA]</scope>
    <source>
        <strain evidence="4">DSM 18247 / JCM 13945 / KWC4</strain>
    </source>
</reference>
<keyword evidence="4" id="KW-1185">Reference proteome</keyword>
<proteinExistence type="predicted"/>
<dbReference type="GO" id="GO:0003700">
    <property type="term" value="F:DNA-binding transcription factor activity"/>
    <property type="evidence" value="ECO:0007669"/>
    <property type="project" value="InterPro"/>
</dbReference>
<accession>L0EGF5</accession>
<dbReference type="Pfam" id="PF08241">
    <property type="entry name" value="Methyltransf_11"/>
    <property type="match status" value="1"/>
</dbReference>
<dbReference type="Proteomes" id="UP000010795">
    <property type="component" value="Chromosome"/>
</dbReference>
<dbReference type="Gene3D" id="3.40.50.150">
    <property type="entry name" value="Vaccinia Virus protein VP39"/>
    <property type="match status" value="1"/>
</dbReference>
<name>L0EGF5_THECK</name>
<sequence>MKIKEAAERLGISQRAIRFYEKQGLLSPSRQQHNGYREFGEEDIWRLQTIVALREAGMPIADIRTALAEIDAKDEGRLMELLELQRSVMFAKWVEMKQMIETADRMIETLRQNRTLPIDDIYQLAESSRILREQRAWEDRWGFDELAGDHDRLVREDKTKYPDYDEALRLIVKRAAPVRGERGLDIGTGTGNLAGLCLEAGAAMAAVDQSKEMLKACRRKFPEVETRLGNFLALPYLDGRFDFVVSSFALRHLTGSQMLLAVQEMRRVLKPHGRICIADLMTIGESGACGSSETGLPLPALLDALETNGYITKLDQMGERLHVVLAVPVRPHRPG</sequence>
<dbReference type="RefSeq" id="WP_015255471.1">
    <property type="nucleotide sequence ID" value="NC_019897.1"/>
</dbReference>
<dbReference type="KEGG" id="tco:Theco_2635"/>
<protein>
    <submittedName>
        <fullName evidence="3">Putative transcriptional regulator</fullName>
    </submittedName>
</protein>
<dbReference type="eggNOG" id="COG2226">
    <property type="taxonomic scope" value="Bacteria"/>
</dbReference>
<dbReference type="GO" id="GO:0003677">
    <property type="term" value="F:DNA binding"/>
    <property type="evidence" value="ECO:0007669"/>
    <property type="project" value="UniProtKB-KW"/>
</dbReference>
<dbReference type="CDD" id="cd02440">
    <property type="entry name" value="AdoMet_MTases"/>
    <property type="match status" value="1"/>
</dbReference>
<feature type="domain" description="HTH merR-type" evidence="2">
    <location>
        <begin position="1"/>
        <end position="69"/>
    </location>
</feature>
<keyword evidence="1" id="KW-0238">DNA-binding</keyword>
<dbReference type="SMART" id="SM00422">
    <property type="entry name" value="HTH_MERR"/>
    <property type="match status" value="1"/>
</dbReference>
<dbReference type="OrthoDB" id="465705at2"/>
<dbReference type="PROSITE" id="PS50937">
    <property type="entry name" value="HTH_MERR_2"/>
    <property type="match status" value="1"/>
</dbReference>
<dbReference type="InterPro" id="IPR029063">
    <property type="entry name" value="SAM-dependent_MTases_sf"/>
</dbReference>
<dbReference type="STRING" id="717605.Theco_2635"/>
<dbReference type="AlphaFoldDB" id="L0EGF5"/>
<dbReference type="PANTHER" id="PTHR30204">
    <property type="entry name" value="REDOX-CYCLING DRUG-SENSING TRANSCRIPTIONAL ACTIVATOR SOXR"/>
    <property type="match status" value="1"/>
</dbReference>
<gene>
    <name evidence="3" type="ordered locus">Theco_2635</name>
</gene>
<dbReference type="InterPro" id="IPR047057">
    <property type="entry name" value="MerR_fam"/>
</dbReference>
<evidence type="ECO:0000313" key="3">
    <source>
        <dbReference type="EMBL" id="AGA58729.1"/>
    </source>
</evidence>
<dbReference type="PANTHER" id="PTHR30204:SF98">
    <property type="entry name" value="HTH-TYPE TRANSCRIPTIONAL REGULATOR ADHR"/>
    <property type="match status" value="1"/>
</dbReference>
<evidence type="ECO:0000259" key="2">
    <source>
        <dbReference type="PROSITE" id="PS50937"/>
    </source>
</evidence>
<dbReference type="eggNOG" id="COG0789">
    <property type="taxonomic scope" value="Bacteria"/>
</dbReference>
<dbReference type="GO" id="GO:0008757">
    <property type="term" value="F:S-adenosylmethionine-dependent methyltransferase activity"/>
    <property type="evidence" value="ECO:0007669"/>
    <property type="project" value="InterPro"/>
</dbReference>
<dbReference type="SUPFAM" id="SSF46955">
    <property type="entry name" value="Putative DNA-binding domain"/>
    <property type="match status" value="1"/>
</dbReference>
<dbReference type="InterPro" id="IPR009061">
    <property type="entry name" value="DNA-bd_dom_put_sf"/>
</dbReference>
<evidence type="ECO:0000313" key="4">
    <source>
        <dbReference type="Proteomes" id="UP000010795"/>
    </source>
</evidence>
<evidence type="ECO:0000256" key="1">
    <source>
        <dbReference type="ARBA" id="ARBA00023125"/>
    </source>
</evidence>
<dbReference type="EMBL" id="CP003255">
    <property type="protein sequence ID" value="AGA58729.1"/>
    <property type="molecule type" value="Genomic_DNA"/>
</dbReference>
<dbReference type="Gene3D" id="1.10.1660.10">
    <property type="match status" value="1"/>
</dbReference>
<dbReference type="PRINTS" id="PR00040">
    <property type="entry name" value="HTHMERR"/>
</dbReference>
<dbReference type="CDD" id="cd01106">
    <property type="entry name" value="HTH_TipAL-Mta"/>
    <property type="match status" value="1"/>
</dbReference>
<dbReference type="HOGENOM" id="CLU_793895_0_0_9"/>
<dbReference type="InterPro" id="IPR013216">
    <property type="entry name" value="Methyltransf_11"/>
</dbReference>
<dbReference type="Pfam" id="PF13411">
    <property type="entry name" value="MerR_1"/>
    <property type="match status" value="1"/>
</dbReference>
<dbReference type="InterPro" id="IPR000551">
    <property type="entry name" value="MerR-type_HTH_dom"/>
</dbReference>